<keyword evidence="4" id="KW-0378">Hydrolase</keyword>
<accession>A0A9D2JZ87</accession>
<evidence type="ECO:0000313" key="4">
    <source>
        <dbReference type="EMBL" id="HIZ71409.1"/>
    </source>
</evidence>
<organism evidence="4 5">
    <name type="scientific">Candidatus Atopostipes pullistercoris</name>
    <dbReference type="NCBI Taxonomy" id="2838467"/>
    <lineage>
        <taxon>Bacteria</taxon>
        <taxon>Bacillati</taxon>
        <taxon>Bacillota</taxon>
        <taxon>Bacilli</taxon>
        <taxon>Lactobacillales</taxon>
        <taxon>Carnobacteriaceae</taxon>
        <taxon>Atopostipes</taxon>
    </lineage>
</organism>
<evidence type="ECO:0000256" key="1">
    <source>
        <dbReference type="SAM" id="Coils"/>
    </source>
</evidence>
<feature type="domain" description="HNH nuclease" evidence="3">
    <location>
        <begin position="264"/>
        <end position="320"/>
    </location>
</feature>
<feature type="coiled-coil region" evidence="1">
    <location>
        <begin position="52"/>
        <end position="86"/>
    </location>
</feature>
<keyword evidence="1" id="KW-0175">Coiled coil</keyword>
<comment type="caution">
    <text evidence="4">The sequence shown here is derived from an EMBL/GenBank/DDBJ whole genome shotgun (WGS) entry which is preliminary data.</text>
</comment>
<protein>
    <submittedName>
        <fullName evidence="4">HNH endonuclease</fullName>
    </submittedName>
</protein>
<dbReference type="PANTHER" id="PTHR33877">
    <property type="entry name" value="SLL1193 PROTEIN"/>
    <property type="match status" value="1"/>
</dbReference>
<dbReference type="AlphaFoldDB" id="A0A9D2JZ87"/>
<dbReference type="InterPro" id="IPR002711">
    <property type="entry name" value="HNH"/>
</dbReference>
<feature type="transmembrane region" description="Helical" evidence="2">
    <location>
        <begin position="6"/>
        <end position="39"/>
    </location>
</feature>
<proteinExistence type="predicted"/>
<dbReference type="GO" id="GO:0008270">
    <property type="term" value="F:zinc ion binding"/>
    <property type="evidence" value="ECO:0007669"/>
    <property type="project" value="InterPro"/>
</dbReference>
<reference evidence="4" key="2">
    <citation type="submission" date="2021-04" db="EMBL/GenBank/DDBJ databases">
        <authorList>
            <person name="Gilroy R."/>
        </authorList>
    </citation>
    <scope>NUCLEOTIDE SEQUENCE</scope>
    <source>
        <strain evidence="4">CHK169-4300</strain>
    </source>
</reference>
<gene>
    <name evidence="4" type="ORF">H9808_06555</name>
</gene>
<dbReference type="GO" id="GO:0003676">
    <property type="term" value="F:nucleic acid binding"/>
    <property type="evidence" value="ECO:0007669"/>
    <property type="project" value="InterPro"/>
</dbReference>
<dbReference type="CDD" id="cd00085">
    <property type="entry name" value="HNHc"/>
    <property type="match status" value="1"/>
</dbReference>
<dbReference type="EMBL" id="DXAZ01000103">
    <property type="protein sequence ID" value="HIZ71409.1"/>
    <property type="molecule type" value="Genomic_DNA"/>
</dbReference>
<dbReference type="Gene3D" id="1.10.30.50">
    <property type="match status" value="1"/>
</dbReference>
<keyword evidence="4" id="KW-0540">Nuclease</keyword>
<evidence type="ECO:0000259" key="3">
    <source>
        <dbReference type="SMART" id="SM00507"/>
    </source>
</evidence>
<dbReference type="Proteomes" id="UP000824106">
    <property type="component" value="Unassembled WGS sequence"/>
</dbReference>
<dbReference type="GO" id="GO:0004519">
    <property type="term" value="F:endonuclease activity"/>
    <property type="evidence" value="ECO:0007669"/>
    <property type="project" value="UniProtKB-KW"/>
</dbReference>
<keyword evidence="2" id="KW-0812">Transmembrane</keyword>
<evidence type="ECO:0000313" key="5">
    <source>
        <dbReference type="Proteomes" id="UP000824106"/>
    </source>
</evidence>
<name>A0A9D2JZ87_9LACT</name>
<evidence type="ECO:0000256" key="2">
    <source>
        <dbReference type="SAM" id="Phobius"/>
    </source>
</evidence>
<keyword evidence="4" id="KW-0255">Endonuclease</keyword>
<keyword evidence="2" id="KW-1133">Transmembrane helix</keyword>
<dbReference type="InterPro" id="IPR052892">
    <property type="entry name" value="NA-targeting_endonuclease"/>
</dbReference>
<keyword evidence="2" id="KW-0472">Membrane</keyword>
<dbReference type="Pfam" id="PF01844">
    <property type="entry name" value="HNH"/>
    <property type="match status" value="1"/>
</dbReference>
<dbReference type="SMART" id="SM00507">
    <property type="entry name" value="HNHc"/>
    <property type="match status" value="1"/>
</dbReference>
<sequence>MLNVLIFFLVFVIIIYLISALFSIIAPFLLLAILLLIFYKIYEYIFFKSRKFLDIKEEIEIYIEEANELNQHIEELKQSNSIFEKNDYGIAQIEDMSKHNYKRKELDKFSNSKYVYNCSLSVCRNAQNKPFHYICKYFNIDKSEESLEYFEELLNNFSAVEDGKEYLVKKKEKILKGIEYKIPFLIKKFSNKKIEEKLGFEQIDFSDLYFPKYTMQYISDGGNSSMKAEVLFNLDNLERFINYLAEHIKWQKSVAGQRALMTPKLRELIKENDNYTCRICQNSIENEPNLLLEIDHIIPLSKGGMTEVENLQTLCWKCNRRKGTKIL</sequence>
<dbReference type="InterPro" id="IPR003615">
    <property type="entry name" value="HNH_nuc"/>
</dbReference>
<reference evidence="4" key="1">
    <citation type="journal article" date="2021" name="PeerJ">
        <title>Extensive microbial diversity within the chicken gut microbiome revealed by metagenomics and culture.</title>
        <authorList>
            <person name="Gilroy R."/>
            <person name="Ravi A."/>
            <person name="Getino M."/>
            <person name="Pursley I."/>
            <person name="Horton D.L."/>
            <person name="Alikhan N.F."/>
            <person name="Baker D."/>
            <person name="Gharbi K."/>
            <person name="Hall N."/>
            <person name="Watson M."/>
            <person name="Adriaenssens E.M."/>
            <person name="Foster-Nyarko E."/>
            <person name="Jarju S."/>
            <person name="Secka A."/>
            <person name="Antonio M."/>
            <person name="Oren A."/>
            <person name="Chaudhuri R.R."/>
            <person name="La Ragione R."/>
            <person name="Hildebrand F."/>
            <person name="Pallen M.J."/>
        </authorList>
    </citation>
    <scope>NUCLEOTIDE SEQUENCE</scope>
    <source>
        <strain evidence="4">CHK169-4300</strain>
    </source>
</reference>
<dbReference type="PANTHER" id="PTHR33877:SF1">
    <property type="entry name" value="TYPE IV METHYL-DIRECTED RESTRICTION ENZYME ECOKMCRA"/>
    <property type="match status" value="1"/>
</dbReference>